<accession>A0AAN7M0N7</accession>
<keyword evidence="5" id="KW-0808">Transferase</keyword>
<dbReference type="FunFam" id="3.30.40.10:FF:000187">
    <property type="entry name" value="E3 ubiquitin-protein ligase ATL6"/>
    <property type="match status" value="1"/>
</dbReference>
<comment type="catalytic activity">
    <reaction evidence="1">
        <text>S-ubiquitinyl-[E2 ubiquitin-conjugating enzyme]-L-cysteine + [acceptor protein]-L-lysine = [E2 ubiquitin-conjugating enzyme]-L-cysteine + N(6)-ubiquitinyl-[acceptor protein]-L-lysine.</text>
        <dbReference type="EC" id="2.3.2.27"/>
    </reaction>
</comment>
<dbReference type="GO" id="GO:0008270">
    <property type="term" value="F:zinc ion binding"/>
    <property type="evidence" value="ECO:0007669"/>
    <property type="project" value="UniProtKB-KW"/>
</dbReference>
<comment type="subcellular location">
    <subcellularLocation>
        <location evidence="2">Membrane</location>
        <topology evidence="2">Single-pass membrane protein</topology>
    </subcellularLocation>
</comment>
<gene>
    <name evidence="18" type="ORF">SAY86_025418</name>
</gene>
<dbReference type="Gene3D" id="3.30.40.10">
    <property type="entry name" value="Zinc/RING finger domain, C3HC4 (zinc finger)"/>
    <property type="match status" value="1"/>
</dbReference>
<keyword evidence="11 16" id="KW-1133">Transmembrane helix</keyword>
<dbReference type="GO" id="GO:0061630">
    <property type="term" value="F:ubiquitin protein ligase activity"/>
    <property type="evidence" value="ECO:0007669"/>
    <property type="project" value="UniProtKB-EC"/>
</dbReference>
<dbReference type="Pfam" id="PF13639">
    <property type="entry name" value="zf-RING_2"/>
    <property type="match status" value="1"/>
</dbReference>
<protein>
    <recommendedName>
        <fullName evidence="4">RING-type E3 ubiquitin transferase</fullName>
        <ecNumber evidence="4">2.3.2.27</ecNumber>
    </recommendedName>
</protein>
<evidence type="ECO:0000256" key="16">
    <source>
        <dbReference type="SAM" id="Phobius"/>
    </source>
</evidence>
<evidence type="ECO:0000259" key="17">
    <source>
        <dbReference type="PROSITE" id="PS50089"/>
    </source>
</evidence>
<keyword evidence="19" id="KW-1185">Reference proteome</keyword>
<evidence type="ECO:0000313" key="18">
    <source>
        <dbReference type="EMBL" id="KAK4800053.1"/>
    </source>
</evidence>
<dbReference type="AlphaFoldDB" id="A0AAN7M0N7"/>
<evidence type="ECO:0000256" key="8">
    <source>
        <dbReference type="ARBA" id="ARBA00022771"/>
    </source>
</evidence>
<evidence type="ECO:0000256" key="11">
    <source>
        <dbReference type="ARBA" id="ARBA00022989"/>
    </source>
</evidence>
<sequence length="246" mass="26817">MDTRNTDENSRKSPGVLSSGTTSTSNNNNNFFNGPSYALNGKIMLGTVIFLFLAIAAIIGLHSYARWLFLNRRRRRRRIPLQHAATALSKGGLEVSVLKSIPTLTFYAAAGNSPNNLGDCAVCLSEFEDGETGRALPKCGHAFHVECIDMWFQTHSNCPLCRAPVQAFSGESLLQINTAVLSPIQNLENHNSGSENSRVELVGISVEAPQPSMEERFRVSPEDLSSGSYGTDAAKPVLSMKRIWSV</sequence>
<keyword evidence="12 16" id="KW-0472">Membrane</keyword>
<evidence type="ECO:0000256" key="7">
    <source>
        <dbReference type="ARBA" id="ARBA00022723"/>
    </source>
</evidence>
<comment type="pathway">
    <text evidence="3">Protein modification; protein ubiquitination.</text>
</comment>
<evidence type="ECO:0000256" key="2">
    <source>
        <dbReference type="ARBA" id="ARBA00004167"/>
    </source>
</evidence>
<keyword evidence="8 14" id="KW-0863">Zinc-finger</keyword>
<dbReference type="InterPro" id="IPR013083">
    <property type="entry name" value="Znf_RING/FYVE/PHD"/>
</dbReference>
<dbReference type="GO" id="GO:0016020">
    <property type="term" value="C:membrane"/>
    <property type="evidence" value="ECO:0007669"/>
    <property type="project" value="UniProtKB-SubCell"/>
</dbReference>
<dbReference type="PANTHER" id="PTHR46913:SF1">
    <property type="entry name" value="RING-H2 FINGER PROTEIN ATL16"/>
    <property type="match status" value="1"/>
</dbReference>
<evidence type="ECO:0000256" key="12">
    <source>
        <dbReference type="ARBA" id="ARBA00023136"/>
    </source>
</evidence>
<organism evidence="18 19">
    <name type="scientific">Trapa natans</name>
    <name type="common">Water chestnut</name>
    <dbReference type="NCBI Taxonomy" id="22666"/>
    <lineage>
        <taxon>Eukaryota</taxon>
        <taxon>Viridiplantae</taxon>
        <taxon>Streptophyta</taxon>
        <taxon>Embryophyta</taxon>
        <taxon>Tracheophyta</taxon>
        <taxon>Spermatophyta</taxon>
        <taxon>Magnoliopsida</taxon>
        <taxon>eudicotyledons</taxon>
        <taxon>Gunneridae</taxon>
        <taxon>Pentapetalae</taxon>
        <taxon>rosids</taxon>
        <taxon>malvids</taxon>
        <taxon>Myrtales</taxon>
        <taxon>Lythraceae</taxon>
        <taxon>Trapa</taxon>
    </lineage>
</organism>
<dbReference type="CDD" id="cd16461">
    <property type="entry name" value="RING-H2_EL5-like"/>
    <property type="match status" value="1"/>
</dbReference>
<reference evidence="18 19" key="1">
    <citation type="journal article" date="2023" name="Hortic Res">
        <title>Pangenome of water caltrop reveals structural variations and asymmetric subgenome divergence after allopolyploidization.</title>
        <authorList>
            <person name="Zhang X."/>
            <person name="Chen Y."/>
            <person name="Wang L."/>
            <person name="Yuan Y."/>
            <person name="Fang M."/>
            <person name="Shi L."/>
            <person name="Lu R."/>
            <person name="Comes H.P."/>
            <person name="Ma Y."/>
            <person name="Chen Y."/>
            <person name="Huang G."/>
            <person name="Zhou Y."/>
            <person name="Zheng Z."/>
            <person name="Qiu Y."/>
        </authorList>
    </citation>
    <scope>NUCLEOTIDE SEQUENCE [LARGE SCALE GENOMIC DNA]</scope>
    <source>
        <strain evidence="18">F231</strain>
    </source>
</reference>
<feature type="region of interest" description="Disordered" evidence="15">
    <location>
        <begin position="1"/>
        <end position="27"/>
    </location>
</feature>
<evidence type="ECO:0000256" key="10">
    <source>
        <dbReference type="ARBA" id="ARBA00022833"/>
    </source>
</evidence>
<evidence type="ECO:0000256" key="6">
    <source>
        <dbReference type="ARBA" id="ARBA00022692"/>
    </source>
</evidence>
<keyword evidence="9" id="KW-0833">Ubl conjugation pathway</keyword>
<feature type="domain" description="RING-type" evidence="17">
    <location>
        <begin position="120"/>
        <end position="162"/>
    </location>
</feature>
<dbReference type="InterPro" id="IPR001841">
    <property type="entry name" value="Znf_RING"/>
</dbReference>
<dbReference type="EMBL" id="JAXQNO010000004">
    <property type="protein sequence ID" value="KAK4800053.1"/>
    <property type="molecule type" value="Genomic_DNA"/>
</dbReference>
<name>A0AAN7M0N7_TRANT</name>
<comment type="similarity">
    <text evidence="13">Belongs to the RING-type zinc finger family. ATL subfamily.</text>
</comment>
<dbReference type="InterPro" id="IPR044600">
    <property type="entry name" value="ATL1/ATL16-like"/>
</dbReference>
<proteinExistence type="inferred from homology"/>
<feature type="compositionally biased region" description="Low complexity" evidence="15">
    <location>
        <begin position="18"/>
        <end position="27"/>
    </location>
</feature>
<dbReference type="Proteomes" id="UP001346149">
    <property type="component" value="Unassembled WGS sequence"/>
</dbReference>
<feature type="compositionally biased region" description="Basic and acidic residues" evidence="15">
    <location>
        <begin position="1"/>
        <end position="11"/>
    </location>
</feature>
<feature type="transmembrane region" description="Helical" evidence="16">
    <location>
        <begin position="43"/>
        <end position="69"/>
    </location>
</feature>
<evidence type="ECO:0000256" key="1">
    <source>
        <dbReference type="ARBA" id="ARBA00000900"/>
    </source>
</evidence>
<dbReference type="SMART" id="SM00184">
    <property type="entry name" value="RING"/>
    <property type="match status" value="1"/>
</dbReference>
<keyword evidence="10" id="KW-0862">Zinc</keyword>
<evidence type="ECO:0000256" key="5">
    <source>
        <dbReference type="ARBA" id="ARBA00022679"/>
    </source>
</evidence>
<evidence type="ECO:0000256" key="4">
    <source>
        <dbReference type="ARBA" id="ARBA00012483"/>
    </source>
</evidence>
<evidence type="ECO:0000256" key="3">
    <source>
        <dbReference type="ARBA" id="ARBA00004906"/>
    </source>
</evidence>
<evidence type="ECO:0000256" key="9">
    <source>
        <dbReference type="ARBA" id="ARBA00022786"/>
    </source>
</evidence>
<dbReference type="EC" id="2.3.2.27" evidence="4"/>
<evidence type="ECO:0000313" key="19">
    <source>
        <dbReference type="Proteomes" id="UP001346149"/>
    </source>
</evidence>
<dbReference type="GO" id="GO:0016567">
    <property type="term" value="P:protein ubiquitination"/>
    <property type="evidence" value="ECO:0007669"/>
    <property type="project" value="InterPro"/>
</dbReference>
<keyword evidence="7" id="KW-0479">Metal-binding</keyword>
<evidence type="ECO:0000256" key="15">
    <source>
        <dbReference type="SAM" id="MobiDB-lite"/>
    </source>
</evidence>
<dbReference type="PANTHER" id="PTHR46913">
    <property type="entry name" value="RING-H2 FINGER PROTEIN ATL16"/>
    <property type="match status" value="1"/>
</dbReference>
<evidence type="ECO:0000256" key="14">
    <source>
        <dbReference type="PROSITE-ProRule" id="PRU00175"/>
    </source>
</evidence>
<evidence type="ECO:0000256" key="13">
    <source>
        <dbReference type="ARBA" id="ARBA00024209"/>
    </source>
</evidence>
<comment type="caution">
    <text evidence="18">The sequence shown here is derived from an EMBL/GenBank/DDBJ whole genome shotgun (WGS) entry which is preliminary data.</text>
</comment>
<dbReference type="SUPFAM" id="SSF57850">
    <property type="entry name" value="RING/U-box"/>
    <property type="match status" value="1"/>
</dbReference>
<dbReference type="PROSITE" id="PS50089">
    <property type="entry name" value="ZF_RING_2"/>
    <property type="match status" value="1"/>
</dbReference>
<keyword evidence="6 16" id="KW-0812">Transmembrane</keyword>